<sequence>MSTATAQAYQRRALQHRSLLQCFFDVIGAVELECYTATIDIGNVKPKHPYYLHNVFRRGEGRIFLTREGINPIDLHRTVIEMTMEQVDIRMAQMHRKTFEKLGKQKKKQQQQQ</sequence>
<dbReference type="AlphaFoldDB" id="A0A0A9XFI1"/>
<organism evidence="1">
    <name type="scientific">Lygus hesperus</name>
    <name type="common">Western plant bug</name>
    <dbReference type="NCBI Taxonomy" id="30085"/>
    <lineage>
        <taxon>Eukaryota</taxon>
        <taxon>Metazoa</taxon>
        <taxon>Ecdysozoa</taxon>
        <taxon>Arthropoda</taxon>
        <taxon>Hexapoda</taxon>
        <taxon>Insecta</taxon>
        <taxon>Pterygota</taxon>
        <taxon>Neoptera</taxon>
        <taxon>Paraneoptera</taxon>
        <taxon>Hemiptera</taxon>
        <taxon>Heteroptera</taxon>
        <taxon>Panheteroptera</taxon>
        <taxon>Cimicomorpha</taxon>
        <taxon>Miridae</taxon>
        <taxon>Mirini</taxon>
        <taxon>Lygus</taxon>
    </lineage>
</organism>
<name>A0A0A9XFI1_LYGHE</name>
<protein>
    <submittedName>
        <fullName evidence="1">Nucleoside-triphosphatase THEP1</fullName>
    </submittedName>
</protein>
<accession>A0A0A9XFI1</accession>
<evidence type="ECO:0000313" key="1">
    <source>
        <dbReference type="EMBL" id="JAG18724.1"/>
    </source>
</evidence>
<gene>
    <name evidence="1" type="ORF">CM83_4300</name>
</gene>
<dbReference type="EMBL" id="GBHO01024880">
    <property type="protein sequence ID" value="JAG18724.1"/>
    <property type="molecule type" value="Transcribed_RNA"/>
</dbReference>
<feature type="non-terminal residue" evidence="1">
    <location>
        <position position="113"/>
    </location>
</feature>
<reference evidence="1" key="1">
    <citation type="journal article" date="2014" name="PLoS ONE">
        <title>Transcriptome-Based Identification of ABC Transporters in the Western Tarnished Plant Bug Lygus hesperus.</title>
        <authorList>
            <person name="Hull J.J."/>
            <person name="Chaney K."/>
            <person name="Geib S.M."/>
            <person name="Fabrick J.A."/>
            <person name="Brent C.S."/>
            <person name="Walsh D."/>
            <person name="Lavine L.C."/>
        </authorList>
    </citation>
    <scope>NUCLEOTIDE SEQUENCE</scope>
</reference>
<reference evidence="1" key="2">
    <citation type="submission" date="2014-07" db="EMBL/GenBank/DDBJ databases">
        <authorList>
            <person name="Hull J."/>
        </authorList>
    </citation>
    <scope>NUCLEOTIDE SEQUENCE</scope>
</reference>
<proteinExistence type="predicted"/>